<dbReference type="EMBL" id="CAJOAX010069043">
    <property type="protein sequence ID" value="CAF4366658.1"/>
    <property type="molecule type" value="Genomic_DNA"/>
</dbReference>
<name>A0A820M112_9BILA</name>
<evidence type="ECO:0000313" key="1">
    <source>
        <dbReference type="EMBL" id="CAF4366658.1"/>
    </source>
</evidence>
<dbReference type="Proteomes" id="UP000663823">
    <property type="component" value="Unassembled WGS sequence"/>
</dbReference>
<accession>A0A820M112</accession>
<reference evidence="1" key="1">
    <citation type="submission" date="2021-02" db="EMBL/GenBank/DDBJ databases">
        <authorList>
            <person name="Nowell W R."/>
        </authorList>
    </citation>
    <scope>NUCLEOTIDE SEQUENCE</scope>
</reference>
<sequence length="40" mass="4483">MLVKNIENSIKTKEIIIPANTKEILFECVSVNSSYSSILL</sequence>
<proteinExistence type="predicted"/>
<comment type="caution">
    <text evidence="1">The sequence shown here is derived from an EMBL/GenBank/DDBJ whole genome shotgun (WGS) entry which is preliminary data.</text>
</comment>
<organism evidence="1 2">
    <name type="scientific">Rotaria sordida</name>
    <dbReference type="NCBI Taxonomy" id="392033"/>
    <lineage>
        <taxon>Eukaryota</taxon>
        <taxon>Metazoa</taxon>
        <taxon>Spiralia</taxon>
        <taxon>Gnathifera</taxon>
        <taxon>Rotifera</taxon>
        <taxon>Eurotatoria</taxon>
        <taxon>Bdelloidea</taxon>
        <taxon>Philodinida</taxon>
        <taxon>Philodinidae</taxon>
        <taxon>Rotaria</taxon>
    </lineage>
</organism>
<feature type="non-terminal residue" evidence="1">
    <location>
        <position position="40"/>
    </location>
</feature>
<gene>
    <name evidence="1" type="ORF">OTI717_LOCUS44004</name>
</gene>
<evidence type="ECO:0000313" key="2">
    <source>
        <dbReference type="Proteomes" id="UP000663823"/>
    </source>
</evidence>
<protein>
    <submittedName>
        <fullName evidence="1">Uncharacterized protein</fullName>
    </submittedName>
</protein>
<dbReference type="AlphaFoldDB" id="A0A820M112"/>